<dbReference type="OMA" id="TPHEFEN"/>
<evidence type="ECO:0000256" key="1">
    <source>
        <dbReference type="SAM" id="MobiDB-lite"/>
    </source>
</evidence>
<evidence type="ECO:0000313" key="2">
    <source>
        <dbReference type="EMBL" id="EGZ21305.1"/>
    </source>
</evidence>
<dbReference type="AlphaFoldDB" id="G4ZBV1"/>
<dbReference type="InParanoid" id="G4ZBV1"/>
<keyword evidence="3" id="KW-1185">Reference proteome</keyword>
<protein>
    <submittedName>
        <fullName evidence="2">Uncharacterized protein</fullName>
    </submittedName>
</protein>
<feature type="compositionally biased region" description="Acidic residues" evidence="1">
    <location>
        <begin position="272"/>
        <end position="296"/>
    </location>
</feature>
<feature type="region of interest" description="Disordered" evidence="1">
    <location>
        <begin position="241"/>
        <end position="319"/>
    </location>
</feature>
<reference evidence="2 3" key="1">
    <citation type="journal article" date="2006" name="Science">
        <title>Phytophthora genome sequences uncover evolutionary origins and mechanisms of pathogenesis.</title>
        <authorList>
            <person name="Tyler B.M."/>
            <person name="Tripathy S."/>
            <person name="Zhang X."/>
            <person name="Dehal P."/>
            <person name="Jiang R.H."/>
            <person name="Aerts A."/>
            <person name="Arredondo F.D."/>
            <person name="Baxter L."/>
            <person name="Bensasson D."/>
            <person name="Beynon J.L."/>
            <person name="Chapman J."/>
            <person name="Damasceno C.M."/>
            <person name="Dorrance A.E."/>
            <person name="Dou D."/>
            <person name="Dickerman A.W."/>
            <person name="Dubchak I.L."/>
            <person name="Garbelotto M."/>
            <person name="Gijzen M."/>
            <person name="Gordon S.G."/>
            <person name="Govers F."/>
            <person name="Grunwald N.J."/>
            <person name="Huang W."/>
            <person name="Ivors K.L."/>
            <person name="Jones R.W."/>
            <person name="Kamoun S."/>
            <person name="Krampis K."/>
            <person name="Lamour K.H."/>
            <person name="Lee M.K."/>
            <person name="McDonald W.H."/>
            <person name="Medina M."/>
            <person name="Meijer H.J."/>
            <person name="Nordberg E.K."/>
            <person name="Maclean D.J."/>
            <person name="Ospina-Giraldo M.D."/>
            <person name="Morris P.F."/>
            <person name="Phuntumart V."/>
            <person name="Putnam N.H."/>
            <person name="Rash S."/>
            <person name="Rose J.K."/>
            <person name="Sakihama Y."/>
            <person name="Salamov A.A."/>
            <person name="Savidor A."/>
            <person name="Scheuring C.F."/>
            <person name="Smith B.M."/>
            <person name="Sobral B.W."/>
            <person name="Terry A."/>
            <person name="Torto-Alalibo T.A."/>
            <person name="Win J."/>
            <person name="Xu Z."/>
            <person name="Zhang H."/>
            <person name="Grigoriev I.V."/>
            <person name="Rokhsar D.S."/>
            <person name="Boore J.L."/>
        </authorList>
    </citation>
    <scope>NUCLEOTIDE SEQUENCE [LARGE SCALE GENOMIC DNA]</scope>
    <source>
        <strain evidence="2 3">P6497</strain>
    </source>
</reference>
<dbReference type="Proteomes" id="UP000002640">
    <property type="component" value="Unassembled WGS sequence"/>
</dbReference>
<dbReference type="EMBL" id="JH159153">
    <property type="protein sequence ID" value="EGZ21305.1"/>
    <property type="molecule type" value="Genomic_DNA"/>
</dbReference>
<dbReference type="RefSeq" id="XP_009524022.1">
    <property type="nucleotide sequence ID" value="XM_009525727.1"/>
</dbReference>
<accession>G4ZBV1</accession>
<evidence type="ECO:0000313" key="3">
    <source>
        <dbReference type="Proteomes" id="UP000002640"/>
    </source>
</evidence>
<sequence length="319" mass="35411">MATSASSSAHAAGANLFVRVPHAHGVRRRREESAAVEIEELDSCTMRQNSYNYFQHHGAGAAPSLLRTSTFRSSLGRSPASRKRQRTLVEQLDELCLQGSRGRVLDEFGQEKPASVDGSGSDSDGMMDTAGEQTGMKVYGDVGGLRSFFAAGAGEHHRPMDRMYRHYGNELVLFRPPAPVASSFTENLPAYLSLTPHEFENLSMAEKRQWYQAHSRYMRELDQAAAEQKNELEIETQLEAKPTDVTGGFEASRRRSSSASSSRSYQVLGVPTDEDNDRFFDDFGDDVEMMEDIDDDAAPKRPRAAGAVTHSEWFTDDEL</sequence>
<organism evidence="2 3">
    <name type="scientific">Phytophthora sojae (strain P6497)</name>
    <name type="common">Soybean stem and root rot agent</name>
    <name type="synonym">Phytophthora megasperma f. sp. glycines</name>
    <dbReference type="NCBI Taxonomy" id="1094619"/>
    <lineage>
        <taxon>Eukaryota</taxon>
        <taxon>Sar</taxon>
        <taxon>Stramenopiles</taxon>
        <taxon>Oomycota</taxon>
        <taxon>Peronosporomycetes</taxon>
        <taxon>Peronosporales</taxon>
        <taxon>Peronosporaceae</taxon>
        <taxon>Phytophthora</taxon>
    </lineage>
</organism>
<feature type="region of interest" description="Disordered" evidence="1">
    <location>
        <begin position="107"/>
        <end position="130"/>
    </location>
</feature>
<proteinExistence type="predicted"/>
<name>G4ZBV1_PHYSP</name>
<gene>
    <name evidence="2" type="ORF">PHYSODRAFT_489466</name>
</gene>
<dbReference type="GeneID" id="20656432"/>
<dbReference type="KEGG" id="psoj:PHYSODRAFT_489466"/>